<dbReference type="Gene3D" id="3.40.50.720">
    <property type="entry name" value="NAD(P)-binding Rossmann-like Domain"/>
    <property type="match status" value="1"/>
</dbReference>
<name>A0A9P8PWL6_9ASCO</name>
<proteinExistence type="inferred from homology"/>
<gene>
    <name evidence="8" type="ORF">OGATHE_000149</name>
</gene>
<evidence type="ECO:0000256" key="4">
    <source>
        <dbReference type="ARBA" id="ARBA00022833"/>
    </source>
</evidence>
<feature type="domain" description="Enoyl reductase (ER)" evidence="7">
    <location>
        <begin position="21"/>
        <end position="387"/>
    </location>
</feature>
<dbReference type="Proteomes" id="UP000788993">
    <property type="component" value="Unassembled WGS sequence"/>
</dbReference>
<dbReference type="SUPFAM" id="SSF50129">
    <property type="entry name" value="GroES-like"/>
    <property type="match status" value="1"/>
</dbReference>
<evidence type="ECO:0000256" key="2">
    <source>
        <dbReference type="ARBA" id="ARBA00008072"/>
    </source>
</evidence>
<organism evidence="8 9">
    <name type="scientific">Ogataea polymorpha</name>
    <dbReference type="NCBI Taxonomy" id="460523"/>
    <lineage>
        <taxon>Eukaryota</taxon>
        <taxon>Fungi</taxon>
        <taxon>Dikarya</taxon>
        <taxon>Ascomycota</taxon>
        <taxon>Saccharomycotina</taxon>
        <taxon>Pichiomycetes</taxon>
        <taxon>Pichiales</taxon>
        <taxon>Pichiaceae</taxon>
        <taxon>Ogataea</taxon>
    </lineage>
</organism>
<evidence type="ECO:0000256" key="1">
    <source>
        <dbReference type="ARBA" id="ARBA00001947"/>
    </source>
</evidence>
<evidence type="ECO:0000313" key="8">
    <source>
        <dbReference type="EMBL" id="KAH3678599.1"/>
    </source>
</evidence>
<dbReference type="PROSITE" id="PS00059">
    <property type="entry name" value="ADH_ZINC"/>
    <property type="match status" value="1"/>
</dbReference>
<keyword evidence="5" id="KW-0560">Oxidoreductase</keyword>
<dbReference type="InterPro" id="IPR020843">
    <property type="entry name" value="ER"/>
</dbReference>
<dbReference type="GO" id="GO:0008270">
    <property type="term" value="F:zinc ion binding"/>
    <property type="evidence" value="ECO:0007669"/>
    <property type="project" value="InterPro"/>
</dbReference>
<dbReference type="OrthoDB" id="5363962at2759"/>
<dbReference type="GO" id="GO:0000721">
    <property type="term" value="F:(R,R)-butanediol dehydrogenase activity"/>
    <property type="evidence" value="ECO:0007669"/>
    <property type="project" value="TreeGrafter"/>
</dbReference>
<dbReference type="Pfam" id="PF00107">
    <property type="entry name" value="ADH_zinc_N"/>
    <property type="match status" value="1"/>
</dbReference>
<reference evidence="8" key="2">
    <citation type="submission" date="2021-01" db="EMBL/GenBank/DDBJ databases">
        <authorList>
            <person name="Schikora-Tamarit M.A."/>
        </authorList>
    </citation>
    <scope>NUCLEOTIDE SEQUENCE</scope>
    <source>
        <strain evidence="8">NCAIM Y.01608</strain>
    </source>
</reference>
<dbReference type="GO" id="GO:0005737">
    <property type="term" value="C:cytoplasm"/>
    <property type="evidence" value="ECO:0007669"/>
    <property type="project" value="TreeGrafter"/>
</dbReference>
<reference evidence="8" key="1">
    <citation type="journal article" date="2021" name="Open Biol.">
        <title>Shared evolutionary footprints suggest mitochondrial oxidative damage underlies multiple complex I losses in fungi.</title>
        <authorList>
            <person name="Schikora-Tamarit M.A."/>
            <person name="Marcet-Houben M."/>
            <person name="Nosek J."/>
            <person name="Gabaldon T."/>
        </authorList>
    </citation>
    <scope>NUCLEOTIDE SEQUENCE</scope>
    <source>
        <strain evidence="8">NCAIM Y.01608</strain>
    </source>
</reference>
<comment type="similarity">
    <text evidence="2 6">Belongs to the zinc-containing alcohol dehydrogenase family.</text>
</comment>
<dbReference type="InterPro" id="IPR036291">
    <property type="entry name" value="NAD(P)-bd_dom_sf"/>
</dbReference>
<accession>A0A9P8PWL6</accession>
<keyword evidence="4 6" id="KW-0862">Zinc</keyword>
<dbReference type="Pfam" id="PF08240">
    <property type="entry name" value="ADH_N"/>
    <property type="match status" value="1"/>
</dbReference>
<dbReference type="InterPro" id="IPR013154">
    <property type="entry name" value="ADH-like_N"/>
</dbReference>
<evidence type="ECO:0000313" key="9">
    <source>
        <dbReference type="Proteomes" id="UP000788993"/>
    </source>
</evidence>
<dbReference type="SMART" id="SM00829">
    <property type="entry name" value="PKS_ER"/>
    <property type="match status" value="1"/>
</dbReference>
<dbReference type="InterPro" id="IPR011032">
    <property type="entry name" value="GroES-like_sf"/>
</dbReference>
<dbReference type="SUPFAM" id="SSF51735">
    <property type="entry name" value="NAD(P)-binding Rossmann-fold domains"/>
    <property type="match status" value="1"/>
</dbReference>
<comment type="caution">
    <text evidence="8">The sequence shown here is derived from an EMBL/GenBank/DDBJ whole genome shotgun (WGS) entry which is preliminary data.</text>
</comment>
<dbReference type="InterPro" id="IPR002328">
    <property type="entry name" value="ADH_Zn_CS"/>
</dbReference>
<evidence type="ECO:0000256" key="6">
    <source>
        <dbReference type="RuleBase" id="RU361277"/>
    </source>
</evidence>
<sequence length="393" mass="42072">MLYKAPNPISLLPMKGLLYYGTNDIRYSETVPEPEIKNPNDVKIKVSYCGICGTDLKEFTYSGGPVFFPKHGTKDKISGYELPLCPGHEFSGTVIEVGSGVTSVKPGDRVAVEATSHCSDRSRYKDTVAQDLGLCMACKSGSPNCCVSLSFCGLGGASGGFAEYVVYGEDHMVKLPDSIPDDIGALVEPIAVAWHAVERARFQPGQTALVLGGGPIGLATILALQGHRAGKIVCSEPALIRRQFAKELGAEVFDPSTCDDANAVLKAMVPENEGFHAAFDCSGIPQTFTTSIVATGPSGIAVNVAIWGDHPIGFMPMSLTYQEKYATGSMCYTVKDFQEVVGALEDGLISLDKARKMITGKVHLRDGVEKGFRQLIEHKETNVKILVTPNEVS</sequence>
<protein>
    <recommendedName>
        <fullName evidence="7">Enoyl reductase (ER) domain-containing protein</fullName>
    </recommendedName>
</protein>
<dbReference type="Gene3D" id="3.90.180.10">
    <property type="entry name" value="Medium-chain alcohol dehydrogenases, catalytic domain"/>
    <property type="match status" value="1"/>
</dbReference>
<keyword evidence="9" id="KW-1185">Reference proteome</keyword>
<dbReference type="GO" id="GO:0034079">
    <property type="term" value="P:butanediol biosynthetic process"/>
    <property type="evidence" value="ECO:0007669"/>
    <property type="project" value="TreeGrafter"/>
</dbReference>
<dbReference type="CDD" id="cd08233">
    <property type="entry name" value="butanediol_DH_like"/>
    <property type="match status" value="1"/>
</dbReference>
<dbReference type="PANTHER" id="PTHR43161:SF23">
    <property type="entry name" value="(R,R)-BUTANEDIOL DEHYDROGENASE-RELATED"/>
    <property type="match status" value="1"/>
</dbReference>
<evidence type="ECO:0000256" key="5">
    <source>
        <dbReference type="ARBA" id="ARBA00023002"/>
    </source>
</evidence>
<keyword evidence="3 6" id="KW-0479">Metal-binding</keyword>
<dbReference type="AlphaFoldDB" id="A0A9P8PWL6"/>
<dbReference type="EMBL" id="JAEUBD010000014">
    <property type="protein sequence ID" value="KAH3678599.1"/>
    <property type="molecule type" value="Genomic_DNA"/>
</dbReference>
<comment type="cofactor">
    <cofactor evidence="1 6">
        <name>Zn(2+)</name>
        <dbReference type="ChEBI" id="CHEBI:29105"/>
    </cofactor>
</comment>
<evidence type="ECO:0000259" key="7">
    <source>
        <dbReference type="SMART" id="SM00829"/>
    </source>
</evidence>
<dbReference type="PANTHER" id="PTHR43161">
    <property type="entry name" value="SORBITOL DEHYDROGENASE"/>
    <property type="match status" value="1"/>
</dbReference>
<dbReference type="InterPro" id="IPR013149">
    <property type="entry name" value="ADH-like_C"/>
</dbReference>
<evidence type="ECO:0000256" key="3">
    <source>
        <dbReference type="ARBA" id="ARBA00022723"/>
    </source>
</evidence>